<organism evidence="3 4">
    <name type="scientific">Roseateles oligotrophus</name>
    <dbReference type="NCBI Taxonomy" id="1769250"/>
    <lineage>
        <taxon>Bacteria</taxon>
        <taxon>Pseudomonadati</taxon>
        <taxon>Pseudomonadota</taxon>
        <taxon>Betaproteobacteria</taxon>
        <taxon>Burkholderiales</taxon>
        <taxon>Sphaerotilaceae</taxon>
        <taxon>Roseateles</taxon>
    </lineage>
</organism>
<evidence type="ECO:0000256" key="1">
    <source>
        <dbReference type="SAM" id="MobiDB-lite"/>
    </source>
</evidence>
<feature type="region of interest" description="Disordered" evidence="1">
    <location>
        <begin position="168"/>
        <end position="205"/>
    </location>
</feature>
<protein>
    <submittedName>
        <fullName evidence="3">Uncharacterized protein</fullName>
    </submittedName>
</protein>
<evidence type="ECO:0000313" key="4">
    <source>
        <dbReference type="Proteomes" id="UP001209701"/>
    </source>
</evidence>
<feature type="transmembrane region" description="Helical" evidence="2">
    <location>
        <begin position="47"/>
        <end position="71"/>
    </location>
</feature>
<name>A0ABT2YKU1_9BURK</name>
<accession>A0ABT2YKU1</accession>
<proteinExistence type="predicted"/>
<reference evidence="3 4" key="1">
    <citation type="submission" date="2021-11" db="EMBL/GenBank/DDBJ databases">
        <authorList>
            <person name="Liang Q."/>
            <person name="Mou H."/>
            <person name="Liu Z."/>
        </authorList>
    </citation>
    <scope>NUCLEOTIDE SEQUENCE [LARGE SCALE GENOMIC DNA]</scope>
    <source>
        <strain evidence="3 4">CHU3</strain>
    </source>
</reference>
<keyword evidence="4" id="KW-1185">Reference proteome</keyword>
<feature type="transmembrane region" description="Helical" evidence="2">
    <location>
        <begin position="7"/>
        <end position="27"/>
    </location>
</feature>
<comment type="caution">
    <text evidence="3">The sequence shown here is derived from an EMBL/GenBank/DDBJ whole genome shotgun (WGS) entry which is preliminary data.</text>
</comment>
<feature type="transmembrane region" description="Helical" evidence="2">
    <location>
        <begin position="129"/>
        <end position="150"/>
    </location>
</feature>
<keyword evidence="2" id="KW-0472">Membrane</keyword>
<dbReference type="Proteomes" id="UP001209701">
    <property type="component" value="Unassembled WGS sequence"/>
</dbReference>
<keyword evidence="2" id="KW-0812">Transmembrane</keyword>
<gene>
    <name evidence="3" type="ORF">LNV07_21535</name>
</gene>
<dbReference type="EMBL" id="JAJIRN010000010">
    <property type="protein sequence ID" value="MCV2370676.1"/>
    <property type="molecule type" value="Genomic_DNA"/>
</dbReference>
<dbReference type="RefSeq" id="WP_263573265.1">
    <property type="nucleotide sequence ID" value="NZ_JAJIRN010000010.1"/>
</dbReference>
<feature type="transmembrane region" description="Helical" evidence="2">
    <location>
        <begin position="83"/>
        <end position="104"/>
    </location>
</feature>
<evidence type="ECO:0000256" key="2">
    <source>
        <dbReference type="SAM" id="Phobius"/>
    </source>
</evidence>
<keyword evidence="2" id="KW-1133">Transmembrane helix</keyword>
<evidence type="ECO:0000313" key="3">
    <source>
        <dbReference type="EMBL" id="MCV2370676.1"/>
    </source>
</evidence>
<sequence length="205" mass="21764">MKDTRSLASLCSGLLLYGACWALAWLLADIRLPADLFPHAFLGRGSFGALLSEASAIALLLFVIALAWGYFTVRSPKLGKRPTTAWCLTGLGLAWFAWLLAGVFKLSESELAGEQSIGVLLLSATQPPLWGLLNTLALLLGVVVAGGLAGKHYRMIGGGQGRTIKASYARRREKSANTSSSSDTRGVDDSAWVATRPMSELPEAA</sequence>